<organism evidence="1 2">
    <name type="scientific">Vibrio coralliirubri</name>
    <dbReference type="NCBI Taxonomy" id="1516159"/>
    <lineage>
        <taxon>Bacteria</taxon>
        <taxon>Pseudomonadati</taxon>
        <taxon>Pseudomonadota</taxon>
        <taxon>Gammaproteobacteria</taxon>
        <taxon>Vibrionales</taxon>
        <taxon>Vibrionaceae</taxon>
        <taxon>Vibrio</taxon>
    </lineage>
</organism>
<dbReference type="EMBL" id="CCKJ01000044">
    <property type="protein sequence ID" value="CDT87443.1"/>
    <property type="molecule type" value="Genomic_DNA"/>
</dbReference>
<keyword evidence="2" id="KW-1185">Reference proteome</keyword>
<proteinExistence type="predicted"/>
<evidence type="ECO:0000313" key="2">
    <source>
        <dbReference type="Proteomes" id="UP000041625"/>
    </source>
</evidence>
<comment type="caution">
    <text evidence="1">The sequence shown here is derived from an EMBL/GenBank/DDBJ whole genome shotgun (WGS) entry which is preliminary data.</text>
</comment>
<gene>
    <name evidence="1" type="ORF">VCR31J2_1380047</name>
</gene>
<reference evidence="1 2" key="1">
    <citation type="submission" date="2014-06" db="EMBL/GenBank/DDBJ databases">
        <authorList>
            <person name="Le Roux F."/>
        </authorList>
    </citation>
    <scope>NUCLEOTIDE SEQUENCE [LARGE SCALE GENOMIC DNA]</scope>
    <source>
        <strain evidence="1 2">J2-31</strain>
    </source>
</reference>
<dbReference type="Proteomes" id="UP000041625">
    <property type="component" value="Unassembled WGS sequence"/>
</dbReference>
<dbReference type="AlphaFoldDB" id="A0AA86WQJ9"/>
<name>A0AA86WQJ9_9VIBR</name>
<evidence type="ECO:0000313" key="1">
    <source>
        <dbReference type="EMBL" id="CDT87443.1"/>
    </source>
</evidence>
<protein>
    <submittedName>
        <fullName evidence="1">Uncharacterized protein</fullName>
    </submittedName>
</protein>
<accession>A0AA86WQJ9</accession>
<sequence length="42" mass="4955">MLIDSTLLLQPIDKALINEFLEYYEWDWAYLSEKSSRTSASI</sequence>